<name>K1XYM3_9BACT</name>
<comment type="caution">
    <text evidence="2">The sequence shown here is derived from an EMBL/GenBank/DDBJ whole genome shotgun (WGS) entry which is preliminary data.</text>
</comment>
<evidence type="ECO:0000313" key="2">
    <source>
        <dbReference type="EMBL" id="EKD30076.1"/>
    </source>
</evidence>
<organism evidence="2">
    <name type="scientific">uncultured bacterium</name>
    <name type="common">gcode 4</name>
    <dbReference type="NCBI Taxonomy" id="1234023"/>
    <lineage>
        <taxon>Bacteria</taxon>
        <taxon>environmental samples</taxon>
    </lineage>
</organism>
<gene>
    <name evidence="2" type="ORF">ACD_78C00162G0002</name>
</gene>
<sequence length="194" mass="22286">MEIYREYKFFIMNNILPSKKHPHSSDSPIKRPVNNRENHNGGDQIVYKKHSTIHPIDTGKKRSNSGSNRESFRKKNGEFSIFFEKSFSSLKKMGVEILCIGCKNSSFQRMSEKKTYQIARINPENSCKINGSDIDKSALRENGGGEENIIPIKNERYWEKSGKKHPPCDAWIDELGMGFKKNFDNIHITGILFG</sequence>
<accession>K1XYM3</accession>
<feature type="region of interest" description="Disordered" evidence="1">
    <location>
        <begin position="19"/>
        <end position="71"/>
    </location>
</feature>
<proteinExistence type="predicted"/>
<dbReference type="AlphaFoldDB" id="K1XYM3"/>
<dbReference type="EMBL" id="AMFJ01034162">
    <property type="protein sequence ID" value="EKD30076.1"/>
    <property type="molecule type" value="Genomic_DNA"/>
</dbReference>
<protein>
    <submittedName>
        <fullName evidence="2">Uncharacterized protein</fullName>
    </submittedName>
</protein>
<evidence type="ECO:0000256" key="1">
    <source>
        <dbReference type="SAM" id="MobiDB-lite"/>
    </source>
</evidence>
<reference evidence="2" key="1">
    <citation type="journal article" date="2012" name="Science">
        <title>Fermentation, hydrogen, and sulfur metabolism in multiple uncultivated bacterial phyla.</title>
        <authorList>
            <person name="Wrighton K.C."/>
            <person name="Thomas B.C."/>
            <person name="Sharon I."/>
            <person name="Miller C.S."/>
            <person name="Castelle C.J."/>
            <person name="VerBerkmoes N.C."/>
            <person name="Wilkins M.J."/>
            <person name="Hettich R.L."/>
            <person name="Lipton M.S."/>
            <person name="Williams K.H."/>
            <person name="Long P.E."/>
            <person name="Banfield J.F."/>
        </authorList>
    </citation>
    <scope>NUCLEOTIDE SEQUENCE [LARGE SCALE GENOMIC DNA]</scope>
</reference>